<protein>
    <submittedName>
        <fullName evidence="2">Uncharacterized protein</fullName>
    </submittedName>
</protein>
<reference evidence="2 3" key="1">
    <citation type="submission" date="2018-09" db="EMBL/GenBank/DDBJ databases">
        <title>whole genome sequence of T. equiperdum IVM-t1 strain.</title>
        <authorList>
            <person name="Suganuma K."/>
        </authorList>
    </citation>
    <scope>NUCLEOTIDE SEQUENCE [LARGE SCALE GENOMIC DNA]</scope>
    <source>
        <strain evidence="2 3">IVM-t1</strain>
    </source>
</reference>
<evidence type="ECO:0000313" key="3">
    <source>
        <dbReference type="Proteomes" id="UP000266743"/>
    </source>
</evidence>
<comment type="caution">
    <text evidence="2">The sequence shown here is derived from an EMBL/GenBank/DDBJ whole genome shotgun (WGS) entry which is preliminary data.</text>
</comment>
<feature type="region of interest" description="Disordered" evidence="1">
    <location>
        <begin position="111"/>
        <end position="136"/>
    </location>
</feature>
<evidence type="ECO:0000313" key="2">
    <source>
        <dbReference type="EMBL" id="RHW73780.1"/>
    </source>
</evidence>
<feature type="compositionally biased region" description="Basic and acidic residues" evidence="1">
    <location>
        <begin position="111"/>
        <end position="128"/>
    </location>
</feature>
<accession>A0A3L6LGV5</accession>
<feature type="region of interest" description="Disordered" evidence="1">
    <location>
        <begin position="62"/>
        <end position="82"/>
    </location>
</feature>
<sequence length="136" mass="14897">MGRQSQKERNLQKRRSEGDRGDAAADAAREELVRARLLAELSTLREKHDKLSIKLQEPEEDLGGSFGNWIGGSPAGAGSDWRADGAARGAFLGQDDRDAIEALFNESNDSFTREFNEGSGSVERDGIPEKMMSSVR</sequence>
<proteinExistence type="predicted"/>
<gene>
    <name evidence="2" type="ORF">DPX39_030028200</name>
</gene>
<dbReference type="Proteomes" id="UP000266743">
    <property type="component" value="Chromosome 3"/>
</dbReference>
<dbReference type="AlphaFoldDB" id="A0A3L6LGV5"/>
<feature type="compositionally biased region" description="Gly residues" evidence="1">
    <location>
        <begin position="64"/>
        <end position="75"/>
    </location>
</feature>
<dbReference type="EMBL" id="QSBY01000003">
    <property type="protein sequence ID" value="RHW73780.1"/>
    <property type="molecule type" value="Genomic_DNA"/>
</dbReference>
<name>A0A3L6LGV5_9TRYP</name>
<organism evidence="2 3">
    <name type="scientific">Trypanosoma brucei equiperdum</name>
    <dbReference type="NCBI Taxonomy" id="630700"/>
    <lineage>
        <taxon>Eukaryota</taxon>
        <taxon>Discoba</taxon>
        <taxon>Euglenozoa</taxon>
        <taxon>Kinetoplastea</taxon>
        <taxon>Metakinetoplastina</taxon>
        <taxon>Trypanosomatida</taxon>
        <taxon>Trypanosomatidae</taxon>
        <taxon>Trypanosoma</taxon>
    </lineage>
</organism>
<evidence type="ECO:0000256" key="1">
    <source>
        <dbReference type="SAM" id="MobiDB-lite"/>
    </source>
</evidence>
<feature type="region of interest" description="Disordered" evidence="1">
    <location>
        <begin position="1"/>
        <end position="27"/>
    </location>
</feature>